<protein>
    <submittedName>
        <fullName evidence="3">Uncharacterized protein</fullName>
    </submittedName>
</protein>
<feature type="region of interest" description="Disordered" evidence="2">
    <location>
        <begin position="261"/>
        <end position="309"/>
    </location>
</feature>
<feature type="compositionally biased region" description="Acidic residues" evidence="2">
    <location>
        <begin position="104"/>
        <end position="114"/>
    </location>
</feature>
<keyword evidence="1" id="KW-0175">Coiled coil</keyword>
<evidence type="ECO:0000256" key="2">
    <source>
        <dbReference type="SAM" id="MobiDB-lite"/>
    </source>
</evidence>
<feature type="compositionally biased region" description="Polar residues" evidence="2">
    <location>
        <begin position="261"/>
        <end position="301"/>
    </location>
</feature>
<feature type="compositionally biased region" description="Polar residues" evidence="2">
    <location>
        <begin position="625"/>
        <end position="647"/>
    </location>
</feature>
<dbReference type="InParanoid" id="A0A409W505"/>
<proteinExistence type="predicted"/>
<dbReference type="AlphaFoldDB" id="A0A409W505"/>
<dbReference type="Proteomes" id="UP000284842">
    <property type="component" value="Unassembled WGS sequence"/>
</dbReference>
<dbReference type="EMBL" id="NHTK01005810">
    <property type="protein sequence ID" value="PPQ73555.1"/>
    <property type="molecule type" value="Genomic_DNA"/>
</dbReference>
<comment type="caution">
    <text evidence="3">The sequence shown here is derived from an EMBL/GenBank/DDBJ whole genome shotgun (WGS) entry which is preliminary data.</text>
</comment>
<feature type="coiled-coil region" evidence="1">
    <location>
        <begin position="189"/>
        <end position="238"/>
    </location>
</feature>
<reference evidence="3 4" key="1">
    <citation type="journal article" date="2018" name="Evol. Lett.">
        <title>Horizontal gene cluster transfer increased hallucinogenic mushroom diversity.</title>
        <authorList>
            <person name="Reynolds H.T."/>
            <person name="Vijayakumar V."/>
            <person name="Gluck-Thaler E."/>
            <person name="Korotkin H.B."/>
            <person name="Matheny P.B."/>
            <person name="Slot J.C."/>
        </authorList>
    </citation>
    <scope>NUCLEOTIDE SEQUENCE [LARGE SCALE GENOMIC DNA]</scope>
    <source>
        <strain evidence="3 4">2629</strain>
    </source>
</reference>
<name>A0A409W505_9AGAR</name>
<evidence type="ECO:0000256" key="1">
    <source>
        <dbReference type="SAM" id="Coils"/>
    </source>
</evidence>
<feature type="compositionally biased region" description="Polar residues" evidence="2">
    <location>
        <begin position="45"/>
        <end position="60"/>
    </location>
</feature>
<keyword evidence="4" id="KW-1185">Reference proteome</keyword>
<feature type="region of interest" description="Disordered" evidence="2">
    <location>
        <begin position="1"/>
        <end position="119"/>
    </location>
</feature>
<feature type="region of interest" description="Disordered" evidence="2">
    <location>
        <begin position="615"/>
        <end position="666"/>
    </location>
</feature>
<feature type="compositionally biased region" description="Low complexity" evidence="2">
    <location>
        <begin position="648"/>
        <end position="666"/>
    </location>
</feature>
<organism evidence="3 4">
    <name type="scientific">Panaeolus cyanescens</name>
    <dbReference type="NCBI Taxonomy" id="181874"/>
    <lineage>
        <taxon>Eukaryota</taxon>
        <taxon>Fungi</taxon>
        <taxon>Dikarya</taxon>
        <taxon>Basidiomycota</taxon>
        <taxon>Agaricomycotina</taxon>
        <taxon>Agaricomycetes</taxon>
        <taxon>Agaricomycetidae</taxon>
        <taxon>Agaricales</taxon>
        <taxon>Agaricineae</taxon>
        <taxon>Galeropsidaceae</taxon>
        <taxon>Panaeolus</taxon>
    </lineage>
</organism>
<gene>
    <name evidence="3" type="ORF">CVT24_007443</name>
</gene>
<evidence type="ECO:0000313" key="3">
    <source>
        <dbReference type="EMBL" id="PPQ73555.1"/>
    </source>
</evidence>
<sequence length="666" mass="75547">MEENDSRKRNKRSLNQSKDTSKNATDTSSTGSMKTRTGIGKIVSSVGSLVSQAANGSTNKKPTKRPANDDLNPTSKKRIELQPRTPTPQPADTNRKSLDTVGYEPEDEEMDTDSDFNHDGKEDYNSITSTIQLSEESVIKNVAHSFKDAYKFLYVAKTQGLNDLATHGPRDLINLASSVFNLFGFKSPEDTIREEIKLLSKKMDSIEQALSQDKKMILETITQETKELKSNMKEMTTMVNESELRINKRLEWIEGIIKKTNSSQPQTATAQMPNHQKHTPTPINIGPSNKISTPEPTTKVHQNPRKAHHPSRAVLSFEGGIPIPERLEPEEICRRLNTGLNRIGQNQIRVVAAKYTQHGNIVVNTREDQKASELVKHASKVIECIHPGHPVMAREDIKWWKIQIDGIPTRRLNTDGTTYYYTEGEVHNELIDANPVYSQLDKHIIYKPRWLRPAAERMKIRHSSAVLALDNEDAAKQILKANALAAFGRFCTLRPFQERPPVIQCKNCWGWDHKENACRVKTRCRICSEAHHEQEHEPRPCARCEDQMTTNGDSIINEDCMHRNKCSNCALSGIEEWHHPADYRRCPARLRKWGSARTTEKKALEEDQPWQVVVRKKKTTKPRNQKSGNKNSTVKTTNAPSDSNFINTFTPLQPTQSTTTLENTQQ</sequence>
<accession>A0A409W505</accession>
<dbReference type="STRING" id="181874.A0A409W505"/>
<feature type="compositionally biased region" description="Polar residues" evidence="2">
    <location>
        <begin position="13"/>
        <end position="35"/>
    </location>
</feature>
<dbReference type="OrthoDB" id="2855870at2759"/>
<feature type="compositionally biased region" description="Basic residues" evidence="2">
    <location>
        <begin position="615"/>
        <end position="624"/>
    </location>
</feature>
<evidence type="ECO:0000313" key="4">
    <source>
        <dbReference type="Proteomes" id="UP000284842"/>
    </source>
</evidence>